<evidence type="ECO:0000313" key="3">
    <source>
        <dbReference type="Proteomes" id="UP000290567"/>
    </source>
</evidence>
<keyword evidence="3" id="KW-1185">Reference proteome</keyword>
<gene>
    <name evidence="2" type="ORF">NRIC_01070</name>
</gene>
<proteinExistence type="predicted"/>
<evidence type="ECO:0000313" key="2">
    <source>
        <dbReference type="EMBL" id="GCF92216.1"/>
    </source>
</evidence>
<dbReference type="OrthoDB" id="2192016at2"/>
<comment type="caution">
    <text evidence="2">The sequence shown here is derived from an EMBL/GenBank/DDBJ whole genome shotgun (WGS) entry which is preliminary data.</text>
</comment>
<dbReference type="AlphaFoldDB" id="A0A4P5P479"/>
<accession>A0A4P5P479</accession>
<organism evidence="2 3">
    <name type="scientific">Enterococcus florum</name>
    <dbReference type="NCBI Taxonomy" id="2480627"/>
    <lineage>
        <taxon>Bacteria</taxon>
        <taxon>Bacillati</taxon>
        <taxon>Bacillota</taxon>
        <taxon>Bacilli</taxon>
        <taxon>Lactobacillales</taxon>
        <taxon>Enterococcaceae</taxon>
        <taxon>Enterococcus</taxon>
    </lineage>
</organism>
<evidence type="ECO:0000259" key="1">
    <source>
        <dbReference type="Pfam" id="PF05043"/>
    </source>
</evidence>
<dbReference type="EMBL" id="BJCC01000001">
    <property type="protein sequence ID" value="GCF92216.1"/>
    <property type="molecule type" value="Genomic_DNA"/>
</dbReference>
<feature type="domain" description="Mga helix-turn-helix" evidence="1">
    <location>
        <begin position="79"/>
        <end position="160"/>
    </location>
</feature>
<dbReference type="RefSeq" id="WP_146620735.1">
    <property type="nucleotide sequence ID" value="NZ_BJCC01000001.1"/>
</dbReference>
<name>A0A4P5P479_9ENTE</name>
<dbReference type="Proteomes" id="UP000290567">
    <property type="component" value="Unassembled WGS sequence"/>
</dbReference>
<protein>
    <submittedName>
        <fullName evidence="2">Transcriptional regulator</fullName>
    </submittedName>
</protein>
<reference evidence="3" key="1">
    <citation type="submission" date="2019-02" db="EMBL/GenBank/DDBJ databases">
        <title>Draft genome sequence of Enterococcus sp. Gos25-1.</title>
        <authorList>
            <person name="Tanaka N."/>
            <person name="Shiwa Y."/>
            <person name="Fujita N."/>
        </authorList>
    </citation>
    <scope>NUCLEOTIDE SEQUENCE [LARGE SCALE GENOMIC DNA]</scope>
    <source>
        <strain evidence="3">Gos25-1</strain>
    </source>
</reference>
<dbReference type="InterPro" id="IPR007737">
    <property type="entry name" value="Mga_HTH"/>
</dbReference>
<sequence length="489" mass="57610">MDIHHLLDKSTALQVSMVEYLYHEGGRASINELMAVFQLSLPTIQELVETFQLSYEDKNELICIVQNESTVVLETMQYFDSKRLLREQVRKSLAYRLLLEHLEDSDRDIYHFTFKFQISEEQYVEEVSRLNRLLTEFELSLENGQIVGDELQIRYFFFQLLWVTQSYENSVTELTTEQMVIRQLEKTFQRSFSTEVHQKIALYLEIFSKRRKKRGIFYAEITPEEEATISPEVLKLIKEALAIYSERYALTIETFELKSFYFFLCTINIFSSRDDISYLIYEQNYEEATLIDQMNDLVFTYLRKHGFFDQESNRALWMEVTSLMFSLHFNVLKYSGWIEGYDAENHQITTEFDAHARAIAKEVRLFAAIFRKNVLPEQVFIDGYKNVLLLIQKRKNKKIKIGISFTRESESNQTFEGIVSSFFQENEAVEIGAYLADHSYDLVINDHVMPKDPIVDRYITVPEIPTEFSINELTKLLQELADQTGVSRL</sequence>
<dbReference type="Pfam" id="PF05043">
    <property type="entry name" value="Mga"/>
    <property type="match status" value="1"/>
</dbReference>